<reference evidence="1 2" key="1">
    <citation type="submission" date="2018-02" db="EMBL/GenBank/DDBJ databases">
        <title>Insights into the biology of acidophilic members of the Acidiferrobacteraceae family derived from comparative genomic analyses.</title>
        <authorList>
            <person name="Issotta F."/>
            <person name="Thyssen C."/>
            <person name="Mena C."/>
            <person name="Moya A."/>
            <person name="Bellenberg S."/>
            <person name="Sproer C."/>
            <person name="Covarrubias P.C."/>
            <person name="Sand W."/>
            <person name="Quatrini R."/>
            <person name="Vera M."/>
        </authorList>
    </citation>
    <scope>NUCLEOTIDE SEQUENCE [LARGE SCALE GENOMIC DNA]</scope>
    <source>
        <strain evidence="2">m-1</strain>
    </source>
</reference>
<dbReference type="InterPro" id="IPR015947">
    <property type="entry name" value="PUA-like_sf"/>
</dbReference>
<dbReference type="Pfam" id="PF01878">
    <property type="entry name" value="EVE"/>
    <property type="match status" value="1"/>
</dbReference>
<proteinExistence type="predicted"/>
<sequence>MGYWLFKSEPSSFSLEDLMARGAPEPWSGVRNFQARNFMRAMRPGDLGFFYHSSCVEPAIVGEVEVTRAFYPDHTARDPDDHHYDPRAIANPELWSMVDVAFRERYPVPVTLARLKGCPALAGMRLLARGNRLSVLPVTEDEWQIIQGLARAS</sequence>
<dbReference type="Gene3D" id="3.10.590.10">
    <property type="entry name" value="ph1033 like domains"/>
    <property type="match status" value="1"/>
</dbReference>
<accession>A0A1C2FYI8</accession>
<dbReference type="OrthoDB" id="9791347at2"/>
<evidence type="ECO:0000313" key="1">
    <source>
        <dbReference type="EMBL" id="RCN58490.1"/>
    </source>
</evidence>
<dbReference type="SUPFAM" id="SSF88697">
    <property type="entry name" value="PUA domain-like"/>
    <property type="match status" value="1"/>
</dbReference>
<dbReference type="STRING" id="163359.A9R16_03560"/>
<dbReference type="EMBL" id="PSYR01000001">
    <property type="protein sequence ID" value="RCN58490.1"/>
    <property type="molecule type" value="Genomic_DNA"/>
</dbReference>
<dbReference type="CDD" id="cd21133">
    <property type="entry name" value="EVE"/>
    <property type="match status" value="1"/>
</dbReference>
<comment type="caution">
    <text evidence="1">The sequence shown here is derived from an EMBL/GenBank/DDBJ whole genome shotgun (WGS) entry which is preliminary data.</text>
</comment>
<organism evidence="1 2">
    <name type="scientific">Acidiferrobacter thiooxydans</name>
    <dbReference type="NCBI Taxonomy" id="163359"/>
    <lineage>
        <taxon>Bacteria</taxon>
        <taxon>Pseudomonadati</taxon>
        <taxon>Pseudomonadota</taxon>
        <taxon>Gammaproteobacteria</taxon>
        <taxon>Acidiferrobacterales</taxon>
        <taxon>Acidiferrobacteraceae</taxon>
        <taxon>Acidiferrobacter</taxon>
    </lineage>
</organism>
<dbReference type="RefSeq" id="WP_065971944.1">
    <property type="nucleotide sequence ID" value="NZ_CP080624.1"/>
</dbReference>
<dbReference type="AlphaFoldDB" id="A0A1C2FYI8"/>
<dbReference type="InterPro" id="IPR047197">
    <property type="entry name" value="THYN1-like_EVE"/>
</dbReference>
<gene>
    <name evidence="1" type="ORF">C4900_01465</name>
</gene>
<dbReference type="InterPro" id="IPR052181">
    <property type="entry name" value="5hmC_binding"/>
</dbReference>
<dbReference type="Proteomes" id="UP000253250">
    <property type="component" value="Unassembled WGS sequence"/>
</dbReference>
<dbReference type="PANTHER" id="PTHR14087:SF7">
    <property type="entry name" value="THYMOCYTE NUCLEAR PROTEIN 1"/>
    <property type="match status" value="1"/>
</dbReference>
<name>A0A1C2FYI8_9GAMM</name>
<dbReference type="PANTHER" id="PTHR14087">
    <property type="entry name" value="THYMOCYTE NUCLEAR PROTEIN 1"/>
    <property type="match status" value="1"/>
</dbReference>
<keyword evidence="2" id="KW-1185">Reference proteome</keyword>
<protein>
    <submittedName>
        <fullName evidence="1">EVE domain-containing protein</fullName>
    </submittedName>
</protein>
<dbReference type="InterPro" id="IPR002740">
    <property type="entry name" value="EVE_domain"/>
</dbReference>
<evidence type="ECO:0000313" key="2">
    <source>
        <dbReference type="Proteomes" id="UP000253250"/>
    </source>
</evidence>